<evidence type="ECO:0000256" key="1">
    <source>
        <dbReference type="ARBA" id="ARBA00006484"/>
    </source>
</evidence>
<dbReference type="PANTHER" id="PTHR43618:SF8">
    <property type="entry name" value="7ALPHA-HYDROXYSTEROID DEHYDROGENASE"/>
    <property type="match status" value="1"/>
</dbReference>
<evidence type="ECO:0000313" key="4">
    <source>
        <dbReference type="EMBL" id="XDQ56812.1"/>
    </source>
</evidence>
<evidence type="ECO:0000256" key="2">
    <source>
        <dbReference type="ARBA" id="ARBA00022857"/>
    </source>
</evidence>
<dbReference type="PROSITE" id="PS00061">
    <property type="entry name" value="ADH_SHORT"/>
    <property type="match status" value="1"/>
</dbReference>
<comment type="similarity">
    <text evidence="1">Belongs to the short-chain dehydrogenases/reductases (SDR) family.</text>
</comment>
<dbReference type="InterPro" id="IPR036291">
    <property type="entry name" value="NAD(P)-bd_dom_sf"/>
</dbReference>
<keyword evidence="3 4" id="KW-0560">Oxidoreductase</keyword>
<dbReference type="InterPro" id="IPR052178">
    <property type="entry name" value="Sec_Metab_Biosynth_SDR"/>
</dbReference>
<dbReference type="PRINTS" id="PR00080">
    <property type="entry name" value="SDRFAMILY"/>
</dbReference>
<keyword evidence="2" id="KW-0521">NADP</keyword>
<protein>
    <submittedName>
        <fullName evidence="4">SDR family NAD(P)-dependent oxidoreductase</fullName>
        <ecNumber evidence="4">1.1.1.-</ecNumber>
    </submittedName>
</protein>
<dbReference type="GO" id="GO:0016491">
    <property type="term" value="F:oxidoreductase activity"/>
    <property type="evidence" value="ECO:0007669"/>
    <property type="project" value="UniProtKB-KW"/>
</dbReference>
<name>A0AB39RS07_9ACTN</name>
<sequence length="201" mass="21486">MSRRRDLLVNNAGTTRFIPLDDLDAVDADTWRAILDISVIGTWQVTAAAVPHLKASGSATIINISSVSGSRALGSSIPYGVSKAAVNHLTRMLAATLGPEIRVNAIAPGLIETPWYDEAPDILEDSREWVAVHTPLRRAGTRRMWPRPPSPWCAPPTRPGMCSPWTAAATWSDGASAMPARSRPVVAPMTARSVVTVTLSG</sequence>
<accession>A0AB39RS07</accession>
<evidence type="ECO:0000256" key="3">
    <source>
        <dbReference type="ARBA" id="ARBA00023002"/>
    </source>
</evidence>
<dbReference type="Pfam" id="PF13561">
    <property type="entry name" value="adh_short_C2"/>
    <property type="match status" value="1"/>
</dbReference>
<dbReference type="InterPro" id="IPR020904">
    <property type="entry name" value="Sc_DH/Rdtase_CS"/>
</dbReference>
<dbReference type="PRINTS" id="PR00081">
    <property type="entry name" value="GDHRDH"/>
</dbReference>
<dbReference type="SUPFAM" id="SSF51735">
    <property type="entry name" value="NAD(P)-binding Rossmann-fold domains"/>
    <property type="match status" value="1"/>
</dbReference>
<dbReference type="Gene3D" id="3.40.50.720">
    <property type="entry name" value="NAD(P)-binding Rossmann-like Domain"/>
    <property type="match status" value="1"/>
</dbReference>
<reference evidence="4" key="1">
    <citation type="submission" date="2024-07" db="EMBL/GenBank/DDBJ databases">
        <authorList>
            <person name="Yu S.T."/>
        </authorList>
    </citation>
    <scope>NUCLEOTIDE SEQUENCE</scope>
    <source>
        <strain evidence="4">R41</strain>
    </source>
</reference>
<dbReference type="EMBL" id="CP163443">
    <property type="protein sequence ID" value="XDQ56812.1"/>
    <property type="molecule type" value="Genomic_DNA"/>
</dbReference>
<dbReference type="CDD" id="cd05233">
    <property type="entry name" value="SDR_c"/>
    <property type="match status" value="1"/>
</dbReference>
<gene>
    <name evidence="4" type="ORF">AB5J53_36615</name>
</gene>
<dbReference type="EC" id="1.1.1.-" evidence="4"/>
<dbReference type="AlphaFoldDB" id="A0AB39RS07"/>
<proteinExistence type="inferred from homology"/>
<organism evidence="4">
    <name type="scientific">Streptomyces sp. R41</name>
    <dbReference type="NCBI Taxonomy" id="3238632"/>
    <lineage>
        <taxon>Bacteria</taxon>
        <taxon>Bacillati</taxon>
        <taxon>Actinomycetota</taxon>
        <taxon>Actinomycetes</taxon>
        <taxon>Kitasatosporales</taxon>
        <taxon>Streptomycetaceae</taxon>
        <taxon>Streptomyces</taxon>
    </lineage>
</organism>
<dbReference type="InterPro" id="IPR002347">
    <property type="entry name" value="SDR_fam"/>
</dbReference>
<dbReference type="RefSeq" id="WP_369249882.1">
    <property type="nucleotide sequence ID" value="NZ_CP163443.1"/>
</dbReference>
<dbReference type="PANTHER" id="PTHR43618">
    <property type="entry name" value="7-ALPHA-HYDROXYSTEROID DEHYDROGENASE"/>
    <property type="match status" value="1"/>
</dbReference>